<protein>
    <submittedName>
        <fullName evidence="1">Uncharacterized protein</fullName>
    </submittedName>
</protein>
<evidence type="ECO:0000313" key="1">
    <source>
        <dbReference type="EMBL" id="RDX49475.1"/>
    </source>
</evidence>
<dbReference type="Proteomes" id="UP000256964">
    <property type="component" value="Unassembled WGS sequence"/>
</dbReference>
<accession>A0A371DAA7</accession>
<keyword evidence="2" id="KW-1185">Reference proteome</keyword>
<gene>
    <name evidence="1" type="ORF">OH76DRAFT_1483134</name>
</gene>
<organism evidence="1 2">
    <name type="scientific">Lentinus brumalis</name>
    <dbReference type="NCBI Taxonomy" id="2498619"/>
    <lineage>
        <taxon>Eukaryota</taxon>
        <taxon>Fungi</taxon>
        <taxon>Dikarya</taxon>
        <taxon>Basidiomycota</taxon>
        <taxon>Agaricomycotina</taxon>
        <taxon>Agaricomycetes</taxon>
        <taxon>Polyporales</taxon>
        <taxon>Polyporaceae</taxon>
        <taxon>Lentinus</taxon>
    </lineage>
</organism>
<dbReference type="EMBL" id="KZ857405">
    <property type="protein sequence ID" value="RDX49475.1"/>
    <property type="molecule type" value="Genomic_DNA"/>
</dbReference>
<reference evidence="1 2" key="1">
    <citation type="journal article" date="2018" name="Biotechnol. Biofuels">
        <title>Integrative visual omics of the white-rot fungus Polyporus brumalis exposes the biotechnological potential of its oxidative enzymes for delignifying raw plant biomass.</title>
        <authorList>
            <person name="Miyauchi S."/>
            <person name="Rancon A."/>
            <person name="Drula E."/>
            <person name="Hage H."/>
            <person name="Chaduli D."/>
            <person name="Favel A."/>
            <person name="Grisel S."/>
            <person name="Henrissat B."/>
            <person name="Herpoel-Gimbert I."/>
            <person name="Ruiz-Duenas F.J."/>
            <person name="Chevret D."/>
            <person name="Hainaut M."/>
            <person name="Lin J."/>
            <person name="Wang M."/>
            <person name="Pangilinan J."/>
            <person name="Lipzen A."/>
            <person name="Lesage-Meessen L."/>
            <person name="Navarro D."/>
            <person name="Riley R."/>
            <person name="Grigoriev I.V."/>
            <person name="Zhou S."/>
            <person name="Raouche S."/>
            <person name="Rosso M.N."/>
        </authorList>
    </citation>
    <scope>NUCLEOTIDE SEQUENCE [LARGE SCALE GENOMIC DNA]</scope>
    <source>
        <strain evidence="1 2">BRFM 1820</strain>
    </source>
</reference>
<evidence type="ECO:0000313" key="2">
    <source>
        <dbReference type="Proteomes" id="UP000256964"/>
    </source>
</evidence>
<proteinExistence type="predicted"/>
<name>A0A371DAA7_9APHY</name>
<dbReference type="AlphaFoldDB" id="A0A371DAA7"/>
<sequence length="175" mass="19347">MNTTPTHLLDLFVPSFFTRLASFIPTVGPQNGDPADGSFVKSIGTVTSHREGDVVLNVVGAIERAHVLNQEHPISPFAIDVTYQFRDNKPVTLTLGQKQGRKFPVDLRDNRRLVVYGRAGKERNTVDSERILSLGFVVGNFVKTGYVRTVESEPIDNARVDGDPFNVPDVRGAER</sequence>